<dbReference type="FunFam" id="3.20.20.150:FF:000007">
    <property type="entry name" value="Hydroxypyruvate isomerase"/>
    <property type="match status" value="1"/>
</dbReference>
<dbReference type="PANTHER" id="PTHR43489">
    <property type="entry name" value="ISOMERASE"/>
    <property type="match status" value="1"/>
</dbReference>
<dbReference type="PIRSF" id="PIRSF006241">
    <property type="entry name" value="HyI"/>
    <property type="match status" value="1"/>
</dbReference>
<evidence type="ECO:0000256" key="2">
    <source>
        <dbReference type="PIRNR" id="PIRNR006241"/>
    </source>
</evidence>
<dbReference type="Proteomes" id="UP000198519">
    <property type="component" value="Unassembled WGS sequence"/>
</dbReference>
<evidence type="ECO:0000313" key="5">
    <source>
        <dbReference type="EMBL" id="SFL88697.1"/>
    </source>
</evidence>
<organism evidence="5 6">
    <name type="scientific">Marinobacter zhejiangensis</name>
    <dbReference type="NCBI Taxonomy" id="488535"/>
    <lineage>
        <taxon>Bacteria</taxon>
        <taxon>Pseudomonadati</taxon>
        <taxon>Pseudomonadota</taxon>
        <taxon>Gammaproteobacteria</taxon>
        <taxon>Pseudomonadales</taxon>
        <taxon>Marinobacteraceae</taxon>
        <taxon>Marinobacter</taxon>
    </lineage>
</organism>
<dbReference type="RefSeq" id="WP_092020225.1">
    <property type="nucleotide sequence ID" value="NZ_FOUE01000001.1"/>
</dbReference>
<dbReference type="SUPFAM" id="SSF51658">
    <property type="entry name" value="Xylose isomerase-like"/>
    <property type="match status" value="1"/>
</dbReference>
<dbReference type="InterPro" id="IPR017643">
    <property type="entry name" value="Hydroxypyruvate_isomerase"/>
</dbReference>
<dbReference type="PANTHER" id="PTHR43489:SF6">
    <property type="entry name" value="HYDROXYPYRUVATE ISOMERASE-RELATED"/>
    <property type="match status" value="1"/>
</dbReference>
<feature type="domain" description="Xylose isomerase-like TIM barrel" evidence="4">
    <location>
        <begin position="21"/>
        <end position="257"/>
    </location>
</feature>
<protein>
    <submittedName>
        <fullName evidence="5">Hydroxypyruvate isomerase</fullName>
    </submittedName>
</protein>
<dbReference type="Pfam" id="PF01261">
    <property type="entry name" value="AP_endonuc_2"/>
    <property type="match status" value="1"/>
</dbReference>
<dbReference type="InterPro" id="IPR026040">
    <property type="entry name" value="HyI-like"/>
</dbReference>
<dbReference type="GO" id="GO:0046487">
    <property type="term" value="P:glyoxylate metabolic process"/>
    <property type="evidence" value="ECO:0007669"/>
    <property type="project" value="TreeGrafter"/>
</dbReference>
<proteinExistence type="inferred from homology"/>
<sequence length="262" mass="29626">MPKFAANLTMLFNEHDFLDRFAAARAAGFEGVEYLFPYAWRRNELKDRLQDQGLTQVLFNLPPGDWDGGERGIACLPDRVDEFRRGVEQAIGYAQALDCRQLNCLAGLLPASVPWQQGWDTLVANVTWANEQLQREGIALCVEAINSRVDMPGFLLDTSAKVIELIEAVGSDNVRLQYDLYHMQIMEGDLIRTLERLMPRIGHIQFADNPGRHEPGTGEIHFANVFAALDRLSYKGWVSAEYRPATETTAGLGWLQEWRGDR</sequence>
<dbReference type="GO" id="GO:0008903">
    <property type="term" value="F:hydroxypyruvate isomerase activity"/>
    <property type="evidence" value="ECO:0007669"/>
    <property type="project" value="TreeGrafter"/>
</dbReference>
<comment type="similarity">
    <text evidence="2">Belongs to the hyi family.</text>
</comment>
<evidence type="ECO:0000313" key="6">
    <source>
        <dbReference type="Proteomes" id="UP000198519"/>
    </source>
</evidence>
<gene>
    <name evidence="5" type="ORF">SAMN04487963_0407</name>
</gene>
<evidence type="ECO:0000259" key="4">
    <source>
        <dbReference type="Pfam" id="PF01261"/>
    </source>
</evidence>
<dbReference type="OrthoDB" id="9786584at2"/>
<dbReference type="STRING" id="488535.SAMN04487963_0407"/>
<keyword evidence="1 2" id="KW-0413">Isomerase</keyword>
<keyword evidence="6" id="KW-1185">Reference proteome</keyword>
<feature type="active site" description="Proton donor/acceptor" evidence="3">
    <location>
        <position position="143"/>
    </location>
</feature>
<dbReference type="Gene3D" id="3.20.20.150">
    <property type="entry name" value="Divalent-metal-dependent TIM barrel enzymes"/>
    <property type="match status" value="1"/>
</dbReference>
<dbReference type="InterPro" id="IPR053398">
    <property type="entry name" value="HPT_OtnI_isomerases"/>
</dbReference>
<evidence type="ECO:0000256" key="1">
    <source>
        <dbReference type="ARBA" id="ARBA00023235"/>
    </source>
</evidence>
<dbReference type="NCBIfam" id="TIGR03234">
    <property type="entry name" value="OH-pyruv-isom"/>
    <property type="match status" value="1"/>
</dbReference>
<dbReference type="InterPro" id="IPR036237">
    <property type="entry name" value="Xyl_isomerase-like_sf"/>
</dbReference>
<accession>A0A1I4LDI5</accession>
<dbReference type="InterPro" id="IPR013022">
    <property type="entry name" value="Xyl_isomerase-like_TIM-brl"/>
</dbReference>
<evidence type="ECO:0000256" key="3">
    <source>
        <dbReference type="PIRSR" id="PIRSR006241-50"/>
    </source>
</evidence>
<dbReference type="EMBL" id="FOUE01000001">
    <property type="protein sequence ID" value="SFL88697.1"/>
    <property type="molecule type" value="Genomic_DNA"/>
</dbReference>
<name>A0A1I4LDI5_9GAMM</name>
<reference evidence="6" key="1">
    <citation type="submission" date="2016-10" db="EMBL/GenBank/DDBJ databases">
        <authorList>
            <person name="Varghese N."/>
            <person name="Submissions S."/>
        </authorList>
    </citation>
    <scope>NUCLEOTIDE SEQUENCE [LARGE SCALE GENOMIC DNA]</scope>
    <source>
        <strain evidence="6">CGMCC 1.7061</strain>
    </source>
</reference>
<dbReference type="NCBIfam" id="NF043033">
    <property type="entry name" value="OxoTetrIsom"/>
    <property type="match status" value="1"/>
</dbReference>
<dbReference type="AlphaFoldDB" id="A0A1I4LDI5"/>
<dbReference type="InterPro" id="IPR050417">
    <property type="entry name" value="Sugar_Epim/Isomerase"/>
</dbReference>
<keyword evidence="5" id="KW-0670">Pyruvate</keyword>
<feature type="active site" description="Proton donor/acceptor" evidence="3">
    <location>
        <position position="241"/>
    </location>
</feature>